<organism evidence="1 2">
    <name type="scientific">Paenibacillus zeirhizosphaerae</name>
    <dbReference type="NCBI Taxonomy" id="2987519"/>
    <lineage>
        <taxon>Bacteria</taxon>
        <taxon>Bacillati</taxon>
        <taxon>Bacillota</taxon>
        <taxon>Bacilli</taxon>
        <taxon>Bacillales</taxon>
        <taxon>Paenibacillaceae</taxon>
        <taxon>Paenibacillus</taxon>
    </lineage>
</organism>
<sequence>MSIAKKVSDSFRQYEILAQNIDEYFIKVVGELQEEGLTVAYEFLGLHPMKWKIIINGKEEIFSENDLPIHKSMGYGEAIDRWVVEKFTKLT</sequence>
<protein>
    <submittedName>
        <fullName evidence="1">Uncharacterized protein</fullName>
    </submittedName>
</protein>
<name>A0ABT9FWM8_9BACL</name>
<proteinExistence type="predicted"/>
<gene>
    <name evidence="1" type="ORF">OIN60_20680</name>
</gene>
<reference evidence="1 2" key="1">
    <citation type="submission" date="2022-10" db="EMBL/GenBank/DDBJ databases">
        <title>Paenibacillus description and whole genome data of maize root bacterial community.</title>
        <authorList>
            <person name="Marton D."/>
            <person name="Farkas M."/>
            <person name="Cserhati M."/>
        </authorList>
    </citation>
    <scope>NUCLEOTIDE SEQUENCE [LARGE SCALE GENOMIC DNA]</scope>
    <source>
        <strain evidence="1 2">P96</strain>
    </source>
</reference>
<comment type="caution">
    <text evidence="1">The sequence shown here is derived from an EMBL/GenBank/DDBJ whole genome shotgun (WGS) entry which is preliminary data.</text>
</comment>
<evidence type="ECO:0000313" key="1">
    <source>
        <dbReference type="EMBL" id="MDP4099139.1"/>
    </source>
</evidence>
<dbReference type="Proteomes" id="UP001241848">
    <property type="component" value="Unassembled WGS sequence"/>
</dbReference>
<evidence type="ECO:0000313" key="2">
    <source>
        <dbReference type="Proteomes" id="UP001241848"/>
    </source>
</evidence>
<accession>A0ABT9FWM8</accession>
<dbReference type="EMBL" id="JAPCKK010000031">
    <property type="protein sequence ID" value="MDP4099139.1"/>
    <property type="molecule type" value="Genomic_DNA"/>
</dbReference>
<keyword evidence="2" id="KW-1185">Reference proteome</keyword>
<dbReference type="RefSeq" id="WP_305756742.1">
    <property type="nucleotide sequence ID" value="NZ_JAPCKK010000031.1"/>
</dbReference>